<feature type="transmembrane region" description="Helical" evidence="7">
    <location>
        <begin position="144"/>
        <end position="164"/>
    </location>
</feature>
<feature type="domain" description="ABC transmembrane type-1" evidence="9">
    <location>
        <begin position="78"/>
        <end position="258"/>
    </location>
</feature>
<evidence type="ECO:0000256" key="3">
    <source>
        <dbReference type="ARBA" id="ARBA00022475"/>
    </source>
</evidence>
<feature type="transmembrane region" description="Helical" evidence="7">
    <location>
        <begin position="86"/>
        <end position="107"/>
    </location>
</feature>
<keyword evidence="5 7" id="KW-1133">Transmembrane helix</keyword>
<feature type="transmembrane region" description="Helical" evidence="7">
    <location>
        <begin position="29"/>
        <end position="52"/>
    </location>
</feature>
<evidence type="ECO:0000256" key="1">
    <source>
        <dbReference type="ARBA" id="ARBA00004651"/>
    </source>
</evidence>
<dbReference type="AlphaFoldDB" id="A0A4Y3QRL9"/>
<evidence type="ECO:0000256" key="5">
    <source>
        <dbReference type="ARBA" id="ARBA00022989"/>
    </source>
</evidence>
<reference evidence="10 11" key="1">
    <citation type="submission" date="2019-06" db="EMBL/GenBank/DDBJ databases">
        <title>Whole genome shotgun sequence of Streptomyces cacaoi subsp. cacaoi NBRC 12748.</title>
        <authorList>
            <person name="Hosoyama A."/>
            <person name="Uohara A."/>
            <person name="Ohji S."/>
            <person name="Ichikawa N."/>
        </authorList>
    </citation>
    <scope>NUCLEOTIDE SEQUENCE [LARGE SCALE GENOMIC DNA]</scope>
    <source>
        <strain evidence="10 11">NBRC 12748</strain>
    </source>
</reference>
<evidence type="ECO:0000256" key="8">
    <source>
        <dbReference type="SAM" id="MobiDB-lite"/>
    </source>
</evidence>
<dbReference type="Proteomes" id="UP000319210">
    <property type="component" value="Unassembled WGS sequence"/>
</dbReference>
<evidence type="ECO:0000259" key="9">
    <source>
        <dbReference type="PROSITE" id="PS50928"/>
    </source>
</evidence>
<keyword evidence="3" id="KW-1003">Cell membrane</keyword>
<dbReference type="SUPFAM" id="SSF161098">
    <property type="entry name" value="MetI-like"/>
    <property type="match status" value="1"/>
</dbReference>
<dbReference type="Pfam" id="PF00528">
    <property type="entry name" value="BPD_transp_1"/>
    <property type="match status" value="1"/>
</dbReference>
<feature type="transmembrane region" description="Helical" evidence="7">
    <location>
        <begin position="119"/>
        <end position="138"/>
    </location>
</feature>
<dbReference type="InterPro" id="IPR000515">
    <property type="entry name" value="MetI-like"/>
</dbReference>
<gene>
    <name evidence="10" type="ORF">SCA03_05870</name>
</gene>
<dbReference type="PANTHER" id="PTHR30151">
    <property type="entry name" value="ALKANE SULFONATE ABC TRANSPORTER-RELATED, MEMBRANE SUBUNIT"/>
    <property type="match status" value="1"/>
</dbReference>
<feature type="transmembrane region" description="Helical" evidence="7">
    <location>
        <begin position="240"/>
        <end position="261"/>
    </location>
</feature>
<dbReference type="Gene3D" id="1.10.3720.10">
    <property type="entry name" value="MetI-like"/>
    <property type="match status" value="1"/>
</dbReference>
<dbReference type="InterPro" id="IPR035906">
    <property type="entry name" value="MetI-like_sf"/>
</dbReference>
<name>A0A4Y3QRL9_STRCI</name>
<sequence length="272" mass="29077">MMAVIVPEEKSAAGQAPRRTAPRSRRRPLVLGTLAVVAGVLVWAGVAALGWVENLPTPLAVADKAGEMAADGTLATDTLASLRRVFLGYALGVVVAVPVGFLMGWYPAVRAVVEPYIQFFRTIPPLALIPLTVVLLGIGELPKIAVICLASFMACVVSSFQGVVDVDRTLINAARVLGASNRVLFTRVVVPASTPFILVGMRIGLGASWATLVAAELIGAQEGLGYRMQKASTWFEMDTIFVSLITIGVLGLLMDRLLLLAERRLTGWQERR</sequence>
<evidence type="ECO:0000256" key="2">
    <source>
        <dbReference type="ARBA" id="ARBA00022448"/>
    </source>
</evidence>
<keyword evidence="4 7" id="KW-0812">Transmembrane</keyword>
<dbReference type="EMBL" id="BJMM01000002">
    <property type="protein sequence ID" value="GEB48036.1"/>
    <property type="molecule type" value="Genomic_DNA"/>
</dbReference>
<comment type="caution">
    <text evidence="10">The sequence shown here is derived from an EMBL/GenBank/DDBJ whole genome shotgun (WGS) entry which is preliminary data.</text>
</comment>
<dbReference type="PROSITE" id="PS50928">
    <property type="entry name" value="ABC_TM1"/>
    <property type="match status" value="1"/>
</dbReference>
<feature type="transmembrane region" description="Helical" evidence="7">
    <location>
        <begin position="184"/>
        <end position="205"/>
    </location>
</feature>
<feature type="region of interest" description="Disordered" evidence="8">
    <location>
        <begin position="1"/>
        <end position="21"/>
    </location>
</feature>
<protein>
    <submittedName>
        <fullName evidence="10">ABC transporter permease</fullName>
    </submittedName>
</protein>
<evidence type="ECO:0000256" key="6">
    <source>
        <dbReference type="ARBA" id="ARBA00023136"/>
    </source>
</evidence>
<evidence type="ECO:0000256" key="7">
    <source>
        <dbReference type="RuleBase" id="RU363032"/>
    </source>
</evidence>
<dbReference type="GO" id="GO:0005886">
    <property type="term" value="C:plasma membrane"/>
    <property type="evidence" value="ECO:0007669"/>
    <property type="project" value="UniProtKB-SubCell"/>
</dbReference>
<comment type="subcellular location">
    <subcellularLocation>
        <location evidence="1 7">Cell membrane</location>
        <topology evidence="1 7">Multi-pass membrane protein</topology>
    </subcellularLocation>
</comment>
<dbReference type="CDD" id="cd06261">
    <property type="entry name" value="TM_PBP2"/>
    <property type="match status" value="1"/>
</dbReference>
<organism evidence="10 11">
    <name type="scientific">Streptomyces cacaoi</name>
    <dbReference type="NCBI Taxonomy" id="1898"/>
    <lineage>
        <taxon>Bacteria</taxon>
        <taxon>Bacillati</taxon>
        <taxon>Actinomycetota</taxon>
        <taxon>Actinomycetes</taxon>
        <taxon>Kitasatosporales</taxon>
        <taxon>Streptomycetaceae</taxon>
        <taxon>Streptomyces</taxon>
    </lineage>
</organism>
<keyword evidence="2 7" id="KW-0813">Transport</keyword>
<evidence type="ECO:0000313" key="11">
    <source>
        <dbReference type="Proteomes" id="UP000319210"/>
    </source>
</evidence>
<keyword evidence="11" id="KW-1185">Reference proteome</keyword>
<accession>A0A4Y3QRL9</accession>
<proteinExistence type="inferred from homology"/>
<dbReference type="PANTHER" id="PTHR30151:SF0">
    <property type="entry name" value="ABC TRANSPORTER PERMEASE PROTEIN MJ0413-RELATED"/>
    <property type="match status" value="1"/>
</dbReference>
<keyword evidence="6 7" id="KW-0472">Membrane</keyword>
<dbReference type="FunFam" id="1.10.3720.10:FF:000003">
    <property type="entry name" value="Aliphatic sulfonate ABC transporter permease"/>
    <property type="match status" value="1"/>
</dbReference>
<comment type="similarity">
    <text evidence="7">Belongs to the binding-protein-dependent transport system permease family.</text>
</comment>
<evidence type="ECO:0000313" key="10">
    <source>
        <dbReference type="EMBL" id="GEB48036.1"/>
    </source>
</evidence>
<dbReference type="GO" id="GO:0042918">
    <property type="term" value="P:alkanesulfonate transmembrane transport"/>
    <property type="evidence" value="ECO:0007669"/>
    <property type="project" value="UniProtKB-ARBA"/>
</dbReference>
<evidence type="ECO:0000256" key="4">
    <source>
        <dbReference type="ARBA" id="ARBA00022692"/>
    </source>
</evidence>